<reference evidence="1 2" key="1">
    <citation type="journal article" date="2015" name="Genome Biol. Evol.">
        <title>Comparative Genomics of a Bacterivorous Green Alga Reveals Evolutionary Causalities and Consequences of Phago-Mixotrophic Mode of Nutrition.</title>
        <authorList>
            <person name="Burns J.A."/>
            <person name="Paasch A."/>
            <person name="Narechania A."/>
            <person name="Kim E."/>
        </authorList>
    </citation>
    <scope>NUCLEOTIDE SEQUENCE [LARGE SCALE GENOMIC DNA]</scope>
    <source>
        <strain evidence="1 2">PLY_AMNH</strain>
    </source>
</reference>
<dbReference type="EMBL" id="LGRX02003111">
    <property type="protein sequence ID" value="KAK3282888.1"/>
    <property type="molecule type" value="Genomic_DNA"/>
</dbReference>
<proteinExistence type="predicted"/>
<keyword evidence="2" id="KW-1185">Reference proteome</keyword>
<name>A0AAE0LF23_9CHLO</name>
<dbReference type="Proteomes" id="UP001190700">
    <property type="component" value="Unassembled WGS sequence"/>
</dbReference>
<organism evidence="1 2">
    <name type="scientific">Cymbomonas tetramitiformis</name>
    <dbReference type="NCBI Taxonomy" id="36881"/>
    <lineage>
        <taxon>Eukaryota</taxon>
        <taxon>Viridiplantae</taxon>
        <taxon>Chlorophyta</taxon>
        <taxon>Pyramimonadophyceae</taxon>
        <taxon>Pyramimonadales</taxon>
        <taxon>Pyramimonadaceae</taxon>
        <taxon>Cymbomonas</taxon>
    </lineage>
</organism>
<gene>
    <name evidence="1" type="ORF">CYMTET_9391</name>
</gene>
<evidence type="ECO:0000313" key="2">
    <source>
        <dbReference type="Proteomes" id="UP001190700"/>
    </source>
</evidence>
<accession>A0AAE0LF23</accession>
<evidence type="ECO:0000313" key="1">
    <source>
        <dbReference type="EMBL" id="KAK3282888.1"/>
    </source>
</evidence>
<sequence>MLRKVFGPASVKKTHVYQRSYSPQWRADVTVLDYDRRGRHLIIGVVVGFSCVSSLVKSLLLGEHTTVVEVRRKITLYGDLTTHRLVPFVVGAFGGLGAQAKKFLEECAERRRDRLGPEIISATWSTPTFMSYWEHTRMVALQGAQAFGLHGRALEDFPQHLCTRVGLQLEEVDVCPFSSDWHVPTRAKNAYGEAMRRGLRGVFAGDWELLYRTAAPSAPPV</sequence>
<dbReference type="AlphaFoldDB" id="A0AAE0LF23"/>
<protein>
    <submittedName>
        <fullName evidence="1">Uncharacterized protein</fullName>
    </submittedName>
</protein>
<comment type="caution">
    <text evidence="1">The sequence shown here is derived from an EMBL/GenBank/DDBJ whole genome shotgun (WGS) entry which is preliminary data.</text>
</comment>